<dbReference type="OrthoDB" id="9773249at2"/>
<dbReference type="InterPro" id="IPR016181">
    <property type="entry name" value="Acyl_CoA_acyltransferase"/>
</dbReference>
<evidence type="ECO:0000313" key="4">
    <source>
        <dbReference type="EMBL" id="CEG24032.1"/>
    </source>
</evidence>
<dbReference type="STRING" id="1499687.BN1080_03050"/>
<dbReference type="Gene3D" id="3.40.630.30">
    <property type="match status" value="1"/>
</dbReference>
<dbReference type="InterPro" id="IPR000182">
    <property type="entry name" value="GNAT_dom"/>
</dbReference>
<dbReference type="EMBL" id="CCXS01000001">
    <property type="protein sequence ID" value="CEG24032.1"/>
    <property type="molecule type" value="Genomic_DNA"/>
</dbReference>
<dbReference type="AlphaFoldDB" id="A0A098EQF3"/>
<keyword evidence="2" id="KW-0012">Acyltransferase</keyword>
<gene>
    <name evidence="4" type="ORF">BN1080_03050</name>
</gene>
<dbReference type="Proteomes" id="UP000043699">
    <property type="component" value="Unassembled WGS sequence"/>
</dbReference>
<organism evidence="4 5">
    <name type="scientific">Planococcus massiliensis</name>
    <dbReference type="NCBI Taxonomy" id="1499687"/>
    <lineage>
        <taxon>Bacteria</taxon>
        <taxon>Bacillati</taxon>
        <taxon>Bacillota</taxon>
        <taxon>Bacilli</taxon>
        <taxon>Bacillales</taxon>
        <taxon>Caryophanaceae</taxon>
        <taxon>Planococcus</taxon>
    </lineage>
</organism>
<proteinExistence type="predicted"/>
<dbReference type="InterPro" id="IPR056079">
    <property type="entry name" value="DUF7662"/>
</dbReference>
<dbReference type="PROSITE" id="PS51186">
    <property type="entry name" value="GNAT"/>
    <property type="match status" value="1"/>
</dbReference>
<reference evidence="4 5" key="1">
    <citation type="submission" date="2014-09" db="EMBL/GenBank/DDBJ databases">
        <authorList>
            <person name="Urmite Genomes Urmite Genomes"/>
        </authorList>
    </citation>
    <scope>NUCLEOTIDE SEQUENCE [LARGE SCALE GENOMIC DNA]</scope>
    <source>
        <strain evidence="4 5">ES2</strain>
    </source>
</reference>
<name>A0A098EQF3_9BACL</name>
<evidence type="ECO:0000259" key="3">
    <source>
        <dbReference type="PROSITE" id="PS51186"/>
    </source>
</evidence>
<evidence type="ECO:0000256" key="2">
    <source>
        <dbReference type="ARBA" id="ARBA00023315"/>
    </source>
</evidence>
<dbReference type="Pfam" id="PF24698">
    <property type="entry name" value="DUF7662"/>
    <property type="match status" value="1"/>
</dbReference>
<dbReference type="PANTHER" id="PTHR43877">
    <property type="entry name" value="AMINOALKYLPHOSPHONATE N-ACETYLTRANSFERASE-RELATED-RELATED"/>
    <property type="match status" value="1"/>
</dbReference>
<dbReference type="GO" id="GO:0016747">
    <property type="term" value="F:acyltransferase activity, transferring groups other than amino-acyl groups"/>
    <property type="evidence" value="ECO:0007669"/>
    <property type="project" value="InterPro"/>
</dbReference>
<keyword evidence="1 4" id="KW-0808">Transferase</keyword>
<evidence type="ECO:0000256" key="1">
    <source>
        <dbReference type="ARBA" id="ARBA00022679"/>
    </source>
</evidence>
<keyword evidence="5" id="KW-1185">Reference proteome</keyword>
<protein>
    <submittedName>
        <fullName evidence="4">Putative acetyltransferase</fullName>
    </submittedName>
</protein>
<dbReference type="RefSeq" id="WP_052653227.1">
    <property type="nucleotide sequence ID" value="NZ_CCXS01000001.1"/>
</dbReference>
<sequence length="267" mass="30437">MTILLEKKYIPLSDYFSSASNPVITLTFTEIEQIMGQQLPNAAYLNRSWWKKTKPPAKHFHAWMDAGYYVSQVETNRFVRFEKIDASGDRHSKHHNRNEDILLIRSAGHGDARSLITLQKIVEAESEYMLYGKDERHQSTQSVRKQIIDWKQQGHSTILIAILNGEPVGYLMIMGNEAKRAAHRASLELGIQKHAHKKGIATSLLEKAEEWAATKGVTRLETTVVERNTAGRKLYDKAGYVKEGTRKNSLIINDQALNEVYLAKFLD</sequence>
<evidence type="ECO:0000313" key="5">
    <source>
        <dbReference type="Proteomes" id="UP000043699"/>
    </source>
</evidence>
<dbReference type="Pfam" id="PF00583">
    <property type="entry name" value="Acetyltransf_1"/>
    <property type="match status" value="1"/>
</dbReference>
<dbReference type="InterPro" id="IPR050832">
    <property type="entry name" value="Bact_Acetyltransf"/>
</dbReference>
<feature type="domain" description="N-acetyltransferase" evidence="3">
    <location>
        <begin position="119"/>
        <end position="267"/>
    </location>
</feature>
<dbReference type="CDD" id="cd04301">
    <property type="entry name" value="NAT_SF"/>
    <property type="match status" value="1"/>
</dbReference>
<dbReference type="SUPFAM" id="SSF55729">
    <property type="entry name" value="Acyl-CoA N-acyltransferases (Nat)"/>
    <property type="match status" value="1"/>
</dbReference>
<dbReference type="PANTHER" id="PTHR43877:SF2">
    <property type="entry name" value="AMINOALKYLPHOSPHONATE N-ACETYLTRANSFERASE-RELATED"/>
    <property type="match status" value="1"/>
</dbReference>
<accession>A0A098EQF3</accession>